<evidence type="ECO:0000256" key="7">
    <source>
        <dbReference type="ARBA" id="ARBA00022741"/>
    </source>
</evidence>
<evidence type="ECO:0000256" key="4">
    <source>
        <dbReference type="ARBA" id="ARBA00022553"/>
    </source>
</evidence>
<evidence type="ECO:0000256" key="8">
    <source>
        <dbReference type="ARBA" id="ARBA00022777"/>
    </source>
</evidence>
<dbReference type="PROSITE" id="PS50109">
    <property type="entry name" value="HIS_KIN"/>
    <property type="match status" value="1"/>
</dbReference>
<dbReference type="InterPro" id="IPR005467">
    <property type="entry name" value="His_kinase_dom"/>
</dbReference>
<evidence type="ECO:0000313" key="15">
    <source>
        <dbReference type="EMBL" id="OAD20686.1"/>
    </source>
</evidence>
<dbReference type="SMART" id="SM00388">
    <property type="entry name" value="HisKA"/>
    <property type="match status" value="1"/>
</dbReference>
<evidence type="ECO:0000256" key="11">
    <source>
        <dbReference type="ARBA" id="ARBA00023012"/>
    </source>
</evidence>
<keyword evidence="16" id="KW-1185">Reference proteome</keyword>
<feature type="domain" description="Histidine kinase" evidence="14">
    <location>
        <begin position="227"/>
        <end position="441"/>
    </location>
</feature>
<organism evidence="15 16">
    <name type="scientific">Candidatus Thiomargarita nelsonii</name>
    <dbReference type="NCBI Taxonomy" id="1003181"/>
    <lineage>
        <taxon>Bacteria</taxon>
        <taxon>Pseudomonadati</taxon>
        <taxon>Pseudomonadota</taxon>
        <taxon>Gammaproteobacteria</taxon>
        <taxon>Thiotrichales</taxon>
        <taxon>Thiotrichaceae</taxon>
        <taxon>Thiomargarita</taxon>
    </lineage>
</organism>
<accession>A0A176RYB5</accession>
<evidence type="ECO:0000313" key="16">
    <source>
        <dbReference type="Proteomes" id="UP000076962"/>
    </source>
</evidence>
<dbReference type="Pfam" id="PF02518">
    <property type="entry name" value="HATPase_c"/>
    <property type="match status" value="1"/>
</dbReference>
<evidence type="ECO:0000256" key="13">
    <source>
        <dbReference type="SAM" id="Phobius"/>
    </source>
</evidence>
<protein>
    <recommendedName>
        <fullName evidence="3">histidine kinase</fullName>
        <ecNumber evidence="3">2.7.13.3</ecNumber>
    </recommendedName>
</protein>
<dbReference type="EC" id="2.7.13.3" evidence="3"/>
<dbReference type="InterPro" id="IPR003594">
    <property type="entry name" value="HATPase_dom"/>
</dbReference>
<reference evidence="15 16" key="1">
    <citation type="submission" date="2016-05" db="EMBL/GenBank/DDBJ databases">
        <title>Single-cell genome of chain-forming Candidatus Thiomargarita nelsonii and comparison to other large sulfur-oxidizing bacteria.</title>
        <authorList>
            <person name="Winkel M."/>
            <person name="Salman V."/>
            <person name="Woyke T."/>
            <person name="Schulz-Vogt H."/>
            <person name="Richter M."/>
            <person name="Flood B."/>
            <person name="Bailey J."/>
            <person name="Amann R."/>
            <person name="Mussmann M."/>
        </authorList>
    </citation>
    <scope>NUCLEOTIDE SEQUENCE [LARGE SCALE GENOMIC DNA]</scope>
    <source>
        <strain evidence="15 16">THI036</strain>
    </source>
</reference>
<dbReference type="SMART" id="SM00387">
    <property type="entry name" value="HATPase_c"/>
    <property type="match status" value="1"/>
</dbReference>
<evidence type="ECO:0000259" key="14">
    <source>
        <dbReference type="PROSITE" id="PS50109"/>
    </source>
</evidence>
<dbReference type="GO" id="GO:0005524">
    <property type="term" value="F:ATP binding"/>
    <property type="evidence" value="ECO:0007669"/>
    <property type="project" value="UniProtKB-KW"/>
</dbReference>
<comment type="subcellular location">
    <subcellularLocation>
        <location evidence="2">Membrane</location>
        <topology evidence="2">Multi-pass membrane protein</topology>
    </subcellularLocation>
</comment>
<dbReference type="GO" id="GO:0005886">
    <property type="term" value="C:plasma membrane"/>
    <property type="evidence" value="ECO:0007669"/>
    <property type="project" value="TreeGrafter"/>
</dbReference>
<evidence type="ECO:0000256" key="2">
    <source>
        <dbReference type="ARBA" id="ARBA00004141"/>
    </source>
</evidence>
<gene>
    <name evidence="15" type="ORF">THIOM_003593</name>
</gene>
<dbReference type="InterPro" id="IPR036097">
    <property type="entry name" value="HisK_dim/P_sf"/>
</dbReference>
<sequence length="445" mass="50551">GVWGIVTWRVSIDTQHEVEELFDANLAQSARVLLGLIKHEMEDDEDDEDDEDEEKEQRIEIEEHLFGHRYEQKLAFLVRTREGRIFIRSATAPLFPEPSRDFTPFSDYRIDEYLWRVFTLKSGQFFVQTGERYDIRDELITEIMSSTLSVLLMALPFLALLIWISVGRSFKPLQQVAIEIAARTPEQLQPLDSNKIPLEIKVLVNALNKLFTRLTQAFENERRFTADAAHELRTPLAGLKTQAQVAQRATTPQQRQQALQQILIGVDRATHLVAQLLTLARMDATQTMPTARVDMHELVSQIIIDLTPQALDKTIDLGLEKTATCCVTQANQDALYLMLRNLVDNAIRYTPAGGQVTVSLDNPQPSRLTLTINDTGPGIPPEQREHIFERFYRGENQNIHGSGLGLSIAQKVAQLHDVEIQLNDVPNGRGLCVRVDFLLGLKERR</sequence>
<evidence type="ECO:0000256" key="3">
    <source>
        <dbReference type="ARBA" id="ARBA00012438"/>
    </source>
</evidence>
<keyword evidence="12 13" id="KW-0472">Membrane</keyword>
<dbReference type="EMBL" id="LUTY01002185">
    <property type="protein sequence ID" value="OAD20686.1"/>
    <property type="molecule type" value="Genomic_DNA"/>
</dbReference>
<dbReference type="SUPFAM" id="SSF55874">
    <property type="entry name" value="ATPase domain of HSP90 chaperone/DNA topoisomerase II/histidine kinase"/>
    <property type="match status" value="1"/>
</dbReference>
<dbReference type="Pfam" id="PF00512">
    <property type="entry name" value="HisKA"/>
    <property type="match status" value="1"/>
</dbReference>
<dbReference type="FunFam" id="1.10.287.130:FF:000035">
    <property type="entry name" value="Two-component sensor histidine kinase"/>
    <property type="match status" value="1"/>
</dbReference>
<dbReference type="InterPro" id="IPR013727">
    <property type="entry name" value="2CSK_N"/>
</dbReference>
<dbReference type="Pfam" id="PF08521">
    <property type="entry name" value="2CSK_N"/>
    <property type="match status" value="1"/>
</dbReference>
<feature type="non-terminal residue" evidence="15">
    <location>
        <position position="1"/>
    </location>
</feature>
<dbReference type="CDD" id="cd00082">
    <property type="entry name" value="HisKA"/>
    <property type="match status" value="1"/>
</dbReference>
<dbReference type="InterPro" id="IPR050428">
    <property type="entry name" value="TCS_sensor_his_kinase"/>
</dbReference>
<keyword evidence="11" id="KW-0902">Two-component regulatory system</keyword>
<dbReference type="PRINTS" id="PR00344">
    <property type="entry name" value="BCTRLSENSOR"/>
</dbReference>
<name>A0A176RYB5_9GAMM</name>
<dbReference type="InterPro" id="IPR003661">
    <property type="entry name" value="HisK_dim/P_dom"/>
</dbReference>
<dbReference type="PANTHER" id="PTHR45436:SF14">
    <property type="entry name" value="SENSOR PROTEIN QSEC"/>
    <property type="match status" value="1"/>
</dbReference>
<keyword evidence="4" id="KW-0597">Phosphoprotein</keyword>
<dbReference type="GO" id="GO:0000155">
    <property type="term" value="F:phosphorelay sensor kinase activity"/>
    <property type="evidence" value="ECO:0007669"/>
    <property type="project" value="InterPro"/>
</dbReference>
<dbReference type="InterPro" id="IPR004358">
    <property type="entry name" value="Sig_transdc_His_kin-like_C"/>
</dbReference>
<evidence type="ECO:0000256" key="1">
    <source>
        <dbReference type="ARBA" id="ARBA00000085"/>
    </source>
</evidence>
<feature type="transmembrane region" description="Helical" evidence="13">
    <location>
        <begin position="143"/>
        <end position="164"/>
    </location>
</feature>
<keyword evidence="8 15" id="KW-0418">Kinase</keyword>
<keyword evidence="6 13" id="KW-0812">Transmembrane</keyword>
<proteinExistence type="predicted"/>
<keyword evidence="7" id="KW-0547">Nucleotide-binding</keyword>
<keyword evidence="5" id="KW-0808">Transferase</keyword>
<dbReference type="AlphaFoldDB" id="A0A176RYB5"/>
<comment type="caution">
    <text evidence="15">The sequence shown here is derived from an EMBL/GenBank/DDBJ whole genome shotgun (WGS) entry which is preliminary data.</text>
</comment>
<comment type="catalytic activity">
    <reaction evidence="1">
        <text>ATP + protein L-histidine = ADP + protein N-phospho-L-histidine.</text>
        <dbReference type="EC" id="2.7.13.3"/>
    </reaction>
</comment>
<dbReference type="Proteomes" id="UP000076962">
    <property type="component" value="Unassembled WGS sequence"/>
</dbReference>
<evidence type="ECO:0000256" key="5">
    <source>
        <dbReference type="ARBA" id="ARBA00022679"/>
    </source>
</evidence>
<keyword evidence="9" id="KW-0067">ATP-binding</keyword>
<dbReference type="CDD" id="cd00075">
    <property type="entry name" value="HATPase"/>
    <property type="match status" value="1"/>
</dbReference>
<evidence type="ECO:0000256" key="6">
    <source>
        <dbReference type="ARBA" id="ARBA00022692"/>
    </source>
</evidence>
<dbReference type="InterPro" id="IPR036890">
    <property type="entry name" value="HATPase_C_sf"/>
</dbReference>
<dbReference type="PANTHER" id="PTHR45436">
    <property type="entry name" value="SENSOR HISTIDINE KINASE YKOH"/>
    <property type="match status" value="1"/>
</dbReference>
<dbReference type="Gene3D" id="1.10.287.130">
    <property type="match status" value="1"/>
</dbReference>
<dbReference type="SUPFAM" id="SSF47384">
    <property type="entry name" value="Homodimeric domain of signal transducing histidine kinase"/>
    <property type="match status" value="1"/>
</dbReference>
<keyword evidence="10 13" id="KW-1133">Transmembrane helix</keyword>
<dbReference type="Gene3D" id="3.30.565.10">
    <property type="entry name" value="Histidine kinase-like ATPase, C-terminal domain"/>
    <property type="match status" value="1"/>
</dbReference>
<evidence type="ECO:0000256" key="12">
    <source>
        <dbReference type="ARBA" id="ARBA00023136"/>
    </source>
</evidence>
<evidence type="ECO:0000256" key="9">
    <source>
        <dbReference type="ARBA" id="ARBA00022840"/>
    </source>
</evidence>
<evidence type="ECO:0000256" key="10">
    <source>
        <dbReference type="ARBA" id="ARBA00022989"/>
    </source>
</evidence>